<accession>A0ABW5ND46</accession>
<dbReference type="PANTHER" id="PTHR45641">
    <property type="entry name" value="TETRATRICOPEPTIDE REPEAT PROTEIN (AFU_ORTHOLOGUE AFUA_6G03870)"/>
    <property type="match status" value="1"/>
</dbReference>
<name>A0ABW5ND46_9FLAO</name>
<dbReference type="Proteomes" id="UP001597459">
    <property type="component" value="Unassembled WGS sequence"/>
</dbReference>
<feature type="repeat" description="TPR" evidence="3">
    <location>
        <begin position="277"/>
        <end position="310"/>
    </location>
</feature>
<sequence>MNYFLKIINIFLIFICFTTFTYAQQDTISANIYLKKADSLINKYQCAPSVDYTQKALAIYQKINHWEKIAKCHNLLSENYSYLEKGDLSLLHANKALTILQTYLPNHIERYSTYLNLAFYYDEVLYDYPTALDYFDKALEVVKNDPEKNALKIASLYNNMGITCRNMASYEKSSNYFRSSLKMYLSHKDTEPISIAYVYANIGLTYQLQGEYSKALDLQEKSLEIKKKVLGKDHHQVAYQYHDIGILLKRMGQYNKALLSFNKTLDILSEKSEQYVPVISNSIGTLYKEMGEYDKAISYYNKAIHYMIKKDGGMKDKPDYATFYNNIGYAYFKKKQVDNAIKNCTKSLDILHKIFTDTSHPSYAYTYKNLSKIALQQQNYTLALEYQHKVREIFTSHMNERLIDFIEAHNDLALIYLKMKDFKRASKHFHIALEHNKAVQTTSFSPTLYFNPNQLLISLEGMADIKYQQYITTKNASLLEESNLYHQQVGDLITDCRQLLTSYKDKIVFSKRVKSIYTKSILSSLQNPHNNSAIHNAFYISEKSKYNTLRELLSISNAKQFLELPETITSAEEHYKKKYAEYTSKIEKLDSKKKEDSLQIMSLESSLLDITKIQDSLTTVIEKKYPQYHQLKYNTTTSSIEEIQQRLDSRTTLLEYFTNDSILYAFTINKKQVYAQQLNISSLKEQIAQLQHAISNKEHTTYISLAHSLYTQLIAPIKNQLTGDQLIIIPDEYLWHVPFELLLTMVPESNNQKDFPYLLEEYAISYANAASMLFTNSTKKTTPDIKQECLAFSFSDTTSISENPTTIKLATLRDSGDDLPGTRKEIKAISNIIGGNYFYGKDANEKNFKKNANTYAILHLALHGEVDNNNPENSRLLFTKNKDSIEDNILYSHELFAMNIPSKLTVLSACNTGTGKIAKGEGVMSLGNAFQYAGTKSLLLSHWEVSDKASPFIMQQFYKNLSSGMNKAKALQKAKLAYLKTSDIHSIHPFYWGGFYLVGDSTPIPFDHPINTWYLLATVLLLGLAGLYIYRRKKNS</sequence>
<proteinExistence type="predicted"/>
<keyword evidence="1" id="KW-0677">Repeat</keyword>
<dbReference type="InterPro" id="IPR024983">
    <property type="entry name" value="CHAT_dom"/>
</dbReference>
<feature type="transmembrane region" description="Helical" evidence="4">
    <location>
        <begin position="1012"/>
        <end position="1030"/>
    </location>
</feature>
<evidence type="ECO:0000256" key="4">
    <source>
        <dbReference type="SAM" id="Phobius"/>
    </source>
</evidence>
<keyword evidence="4" id="KW-1133">Transmembrane helix</keyword>
<protein>
    <submittedName>
        <fullName evidence="6">CHAT domain-containing protein</fullName>
    </submittedName>
</protein>
<keyword evidence="4" id="KW-0812">Transmembrane</keyword>
<feature type="repeat" description="TPR" evidence="3">
    <location>
        <begin position="196"/>
        <end position="229"/>
    </location>
</feature>
<evidence type="ECO:0000256" key="2">
    <source>
        <dbReference type="ARBA" id="ARBA00022803"/>
    </source>
</evidence>
<reference evidence="7" key="1">
    <citation type="journal article" date="2019" name="Int. J. Syst. Evol. Microbiol.">
        <title>The Global Catalogue of Microorganisms (GCM) 10K type strain sequencing project: providing services to taxonomists for standard genome sequencing and annotation.</title>
        <authorList>
            <consortium name="The Broad Institute Genomics Platform"/>
            <consortium name="The Broad Institute Genome Sequencing Center for Infectious Disease"/>
            <person name="Wu L."/>
            <person name="Ma J."/>
        </authorList>
    </citation>
    <scope>NUCLEOTIDE SEQUENCE [LARGE SCALE GENOMIC DNA]</scope>
    <source>
        <strain evidence="7">KCTC 42423</strain>
    </source>
</reference>
<dbReference type="Gene3D" id="1.25.40.10">
    <property type="entry name" value="Tetratricopeptide repeat domain"/>
    <property type="match status" value="3"/>
</dbReference>
<organism evidence="6 7">
    <name type="scientific">Aquimarina hainanensis</name>
    <dbReference type="NCBI Taxonomy" id="1578017"/>
    <lineage>
        <taxon>Bacteria</taxon>
        <taxon>Pseudomonadati</taxon>
        <taxon>Bacteroidota</taxon>
        <taxon>Flavobacteriia</taxon>
        <taxon>Flavobacteriales</taxon>
        <taxon>Flavobacteriaceae</taxon>
        <taxon>Aquimarina</taxon>
    </lineage>
</organism>
<comment type="caution">
    <text evidence="6">The sequence shown here is derived from an EMBL/GenBank/DDBJ whole genome shotgun (WGS) entry which is preliminary data.</text>
</comment>
<dbReference type="PROSITE" id="PS50005">
    <property type="entry name" value="TPR"/>
    <property type="match status" value="4"/>
</dbReference>
<dbReference type="InterPro" id="IPR019734">
    <property type="entry name" value="TPR_rpt"/>
</dbReference>
<dbReference type="Pfam" id="PF13424">
    <property type="entry name" value="TPR_12"/>
    <property type="match status" value="3"/>
</dbReference>
<dbReference type="Pfam" id="PF13181">
    <property type="entry name" value="TPR_8"/>
    <property type="match status" value="1"/>
</dbReference>
<evidence type="ECO:0000259" key="5">
    <source>
        <dbReference type="Pfam" id="PF12770"/>
    </source>
</evidence>
<dbReference type="Pfam" id="PF12770">
    <property type="entry name" value="CHAT"/>
    <property type="match status" value="1"/>
</dbReference>
<keyword evidence="2 3" id="KW-0802">TPR repeat</keyword>
<dbReference type="PANTHER" id="PTHR45641:SF19">
    <property type="entry name" value="NEPHROCYSTIN-3"/>
    <property type="match status" value="1"/>
</dbReference>
<dbReference type="SUPFAM" id="SSF48452">
    <property type="entry name" value="TPR-like"/>
    <property type="match status" value="3"/>
</dbReference>
<dbReference type="EMBL" id="JBHULX010000039">
    <property type="protein sequence ID" value="MFD2592503.1"/>
    <property type="molecule type" value="Genomic_DNA"/>
</dbReference>
<evidence type="ECO:0000313" key="6">
    <source>
        <dbReference type="EMBL" id="MFD2592503.1"/>
    </source>
</evidence>
<evidence type="ECO:0000256" key="3">
    <source>
        <dbReference type="PROSITE-ProRule" id="PRU00339"/>
    </source>
</evidence>
<dbReference type="InterPro" id="IPR011990">
    <property type="entry name" value="TPR-like_helical_dom_sf"/>
</dbReference>
<evidence type="ECO:0000313" key="7">
    <source>
        <dbReference type="Proteomes" id="UP001597459"/>
    </source>
</evidence>
<keyword evidence="4" id="KW-0472">Membrane</keyword>
<feature type="repeat" description="TPR" evidence="3">
    <location>
        <begin position="406"/>
        <end position="439"/>
    </location>
</feature>
<dbReference type="NCBIfam" id="TIGR01167">
    <property type="entry name" value="LPXTG_anchor"/>
    <property type="match status" value="1"/>
</dbReference>
<dbReference type="RefSeq" id="WP_378254535.1">
    <property type="nucleotide sequence ID" value="NZ_JBHSJV010000001.1"/>
</dbReference>
<evidence type="ECO:0000256" key="1">
    <source>
        <dbReference type="ARBA" id="ARBA00022737"/>
    </source>
</evidence>
<feature type="repeat" description="TPR" evidence="3">
    <location>
        <begin position="238"/>
        <end position="271"/>
    </location>
</feature>
<feature type="domain" description="CHAT" evidence="5">
    <location>
        <begin position="705"/>
        <end position="1000"/>
    </location>
</feature>
<keyword evidence="7" id="KW-1185">Reference proteome</keyword>
<gene>
    <name evidence="6" type="ORF">ACFSTE_16820</name>
</gene>
<dbReference type="SMART" id="SM00028">
    <property type="entry name" value="TPR"/>
    <property type="match status" value="10"/>
</dbReference>